<comment type="caution">
    <text evidence="1">The sequence shown here is derived from an EMBL/GenBank/DDBJ whole genome shotgun (WGS) entry which is preliminary data.</text>
</comment>
<feature type="non-terminal residue" evidence="1">
    <location>
        <position position="64"/>
    </location>
</feature>
<dbReference type="EMBL" id="JACVVK020000318">
    <property type="protein sequence ID" value="KAK7478738.1"/>
    <property type="molecule type" value="Genomic_DNA"/>
</dbReference>
<gene>
    <name evidence="1" type="ORF">BaRGS_00030042</name>
</gene>
<evidence type="ECO:0000313" key="2">
    <source>
        <dbReference type="Proteomes" id="UP001519460"/>
    </source>
</evidence>
<sequence length="64" mass="6860">HFRLCMGTRDIAITGAPEVRAAARETTPVTRGVTAVTREVTEQKRVDAETLMCLQGRQASSSGA</sequence>
<protein>
    <submittedName>
        <fullName evidence="1">Uncharacterized protein</fullName>
    </submittedName>
</protein>
<keyword evidence="2" id="KW-1185">Reference proteome</keyword>
<reference evidence="1 2" key="1">
    <citation type="journal article" date="2023" name="Sci. Data">
        <title>Genome assembly of the Korean intertidal mud-creeper Batillaria attramentaria.</title>
        <authorList>
            <person name="Patra A.K."/>
            <person name="Ho P.T."/>
            <person name="Jun S."/>
            <person name="Lee S.J."/>
            <person name="Kim Y."/>
            <person name="Won Y.J."/>
        </authorList>
    </citation>
    <scope>NUCLEOTIDE SEQUENCE [LARGE SCALE GENOMIC DNA]</scope>
    <source>
        <strain evidence="1">Wonlab-2016</strain>
    </source>
</reference>
<organism evidence="1 2">
    <name type="scientific">Batillaria attramentaria</name>
    <dbReference type="NCBI Taxonomy" id="370345"/>
    <lineage>
        <taxon>Eukaryota</taxon>
        <taxon>Metazoa</taxon>
        <taxon>Spiralia</taxon>
        <taxon>Lophotrochozoa</taxon>
        <taxon>Mollusca</taxon>
        <taxon>Gastropoda</taxon>
        <taxon>Caenogastropoda</taxon>
        <taxon>Sorbeoconcha</taxon>
        <taxon>Cerithioidea</taxon>
        <taxon>Batillariidae</taxon>
        <taxon>Batillaria</taxon>
    </lineage>
</organism>
<evidence type="ECO:0000313" key="1">
    <source>
        <dbReference type="EMBL" id="KAK7478738.1"/>
    </source>
</evidence>
<dbReference type="Proteomes" id="UP001519460">
    <property type="component" value="Unassembled WGS sequence"/>
</dbReference>
<name>A0ABD0JVY9_9CAEN</name>
<accession>A0ABD0JVY9</accession>
<feature type="non-terminal residue" evidence="1">
    <location>
        <position position="1"/>
    </location>
</feature>
<proteinExistence type="predicted"/>
<dbReference type="AlphaFoldDB" id="A0ABD0JVY9"/>